<dbReference type="InterPro" id="IPR013131">
    <property type="entry name" value="Mannitol_DH_N"/>
</dbReference>
<gene>
    <name evidence="5" type="ORF">SAMN04488118_10319</name>
</gene>
<evidence type="ECO:0000256" key="2">
    <source>
        <dbReference type="ARBA" id="ARBA00023027"/>
    </source>
</evidence>
<evidence type="ECO:0000313" key="6">
    <source>
        <dbReference type="Proteomes" id="UP000198767"/>
    </source>
</evidence>
<dbReference type="STRING" id="1156985.SAMN04488118_10319"/>
<sequence>MVVTPILQFGTSRFLQAHADLFVSEARENGQKAGPITVVQSSDDPARRARLEALEKGFPVRIEGISDREPVQETVQVTSVKRALSTAIDWSEVTRVFVDETEIVLSNTGDTGFEPSEADTGRQFDQSMSYPAKLKLLLQSRFAASKCGIQIMPMELIIDNGHVLRDRVLELAQNDSDAFRTYLQRDVVWVNSLVDRIVSQPLRPAGAVAEPYALWAIEDQPGLKLPCSHPSVQVVPSLAQIEALKLFVLNLGHTVLADHWLQSRGCKGTKVREMMAEPKTRHHLEQVYQLEVRPAFSAAGIAQEFDDYVQTTFERFENPFLDHRIADIAQNHNQKIERRIKAMLDFAIEHNDRSPKPVLTGIVGRQTRDAS</sequence>
<dbReference type="Pfam" id="PF08125">
    <property type="entry name" value="Mannitol_dh_C"/>
    <property type="match status" value="1"/>
</dbReference>
<reference evidence="5 6" key="1">
    <citation type="submission" date="2016-10" db="EMBL/GenBank/DDBJ databases">
        <authorList>
            <person name="de Groot N.N."/>
        </authorList>
    </citation>
    <scope>NUCLEOTIDE SEQUENCE [LARGE SCALE GENOMIC DNA]</scope>
    <source>
        <strain evidence="5 6">U95</strain>
    </source>
</reference>
<dbReference type="GO" id="GO:0016491">
    <property type="term" value="F:oxidoreductase activity"/>
    <property type="evidence" value="ECO:0007669"/>
    <property type="project" value="UniProtKB-KW"/>
</dbReference>
<dbReference type="RefSeq" id="WP_090216996.1">
    <property type="nucleotide sequence ID" value="NZ_FMWG01000003.1"/>
</dbReference>
<evidence type="ECO:0000259" key="4">
    <source>
        <dbReference type="Pfam" id="PF08125"/>
    </source>
</evidence>
<name>A0A1G5Q6N5_9RHOB</name>
<feature type="domain" description="Mannitol dehydrogenase C-terminal" evidence="4">
    <location>
        <begin position="242"/>
        <end position="351"/>
    </location>
</feature>
<dbReference type="InterPro" id="IPR036291">
    <property type="entry name" value="NAD(P)-bd_dom_sf"/>
</dbReference>
<dbReference type="PANTHER" id="PTHR30524:SF0">
    <property type="entry name" value="ALTRONATE OXIDOREDUCTASE-RELATED"/>
    <property type="match status" value="1"/>
</dbReference>
<dbReference type="InterPro" id="IPR013328">
    <property type="entry name" value="6PGD_dom2"/>
</dbReference>
<dbReference type="AlphaFoldDB" id="A0A1G5Q6N5"/>
<dbReference type="PANTHER" id="PTHR30524">
    <property type="entry name" value="MANNITOL-1-PHOSPHATE 5-DEHYDROGENASE"/>
    <property type="match status" value="1"/>
</dbReference>
<accession>A0A1G5Q6N5</accession>
<keyword evidence="1" id="KW-0560">Oxidoreductase</keyword>
<dbReference type="InterPro" id="IPR013118">
    <property type="entry name" value="Mannitol_DH_C"/>
</dbReference>
<dbReference type="Pfam" id="PF01232">
    <property type="entry name" value="Mannitol_dh"/>
    <property type="match status" value="1"/>
</dbReference>
<proteinExistence type="predicted"/>
<dbReference type="Gene3D" id="3.40.50.720">
    <property type="entry name" value="NAD(P)-binding Rossmann-like Domain"/>
    <property type="match status" value="1"/>
</dbReference>
<evidence type="ECO:0000259" key="3">
    <source>
        <dbReference type="Pfam" id="PF01232"/>
    </source>
</evidence>
<evidence type="ECO:0000313" key="5">
    <source>
        <dbReference type="EMBL" id="SCZ57041.1"/>
    </source>
</evidence>
<keyword evidence="2" id="KW-0520">NAD</keyword>
<protein>
    <submittedName>
        <fullName evidence="5">Tagaturonate reductase</fullName>
    </submittedName>
</protein>
<dbReference type="SUPFAM" id="SSF51735">
    <property type="entry name" value="NAD(P)-binding Rossmann-fold domains"/>
    <property type="match status" value="1"/>
</dbReference>
<dbReference type="InterPro" id="IPR008927">
    <property type="entry name" value="6-PGluconate_DH-like_C_sf"/>
</dbReference>
<dbReference type="OrthoDB" id="271711at2"/>
<feature type="domain" description="Mannitol dehydrogenase N-terminal" evidence="3">
    <location>
        <begin position="6"/>
        <end position="220"/>
    </location>
</feature>
<dbReference type="EMBL" id="FMWG01000003">
    <property type="protein sequence ID" value="SCZ57041.1"/>
    <property type="molecule type" value="Genomic_DNA"/>
</dbReference>
<dbReference type="Gene3D" id="1.10.1040.10">
    <property type="entry name" value="N-(1-d-carboxylethyl)-l-norvaline Dehydrogenase, domain 2"/>
    <property type="match status" value="1"/>
</dbReference>
<keyword evidence="6" id="KW-1185">Reference proteome</keyword>
<evidence type="ECO:0000256" key="1">
    <source>
        <dbReference type="ARBA" id="ARBA00023002"/>
    </source>
</evidence>
<organism evidence="5 6">
    <name type="scientific">Epibacterium ulvae</name>
    <dbReference type="NCBI Taxonomy" id="1156985"/>
    <lineage>
        <taxon>Bacteria</taxon>
        <taxon>Pseudomonadati</taxon>
        <taxon>Pseudomonadota</taxon>
        <taxon>Alphaproteobacteria</taxon>
        <taxon>Rhodobacterales</taxon>
        <taxon>Roseobacteraceae</taxon>
        <taxon>Epibacterium</taxon>
    </lineage>
</organism>
<dbReference type="Proteomes" id="UP000198767">
    <property type="component" value="Unassembled WGS sequence"/>
</dbReference>
<dbReference type="SUPFAM" id="SSF48179">
    <property type="entry name" value="6-phosphogluconate dehydrogenase C-terminal domain-like"/>
    <property type="match status" value="1"/>
</dbReference>